<evidence type="ECO:0000256" key="5">
    <source>
        <dbReference type="ARBA" id="ARBA00023136"/>
    </source>
</evidence>
<reference evidence="7 8" key="1">
    <citation type="submission" date="2013-08" db="EMBL/GenBank/DDBJ databases">
        <title>The genome sequence of Skermanella stibiiresistens.</title>
        <authorList>
            <person name="Zhu W."/>
            <person name="Wang G."/>
        </authorList>
    </citation>
    <scope>NUCLEOTIDE SEQUENCE [LARGE SCALE GENOMIC DNA]</scope>
    <source>
        <strain evidence="7 8">SB22</strain>
    </source>
</reference>
<evidence type="ECO:0000313" key="8">
    <source>
        <dbReference type="Proteomes" id="UP000019486"/>
    </source>
</evidence>
<comment type="subcellular location">
    <subcellularLocation>
        <location evidence="1">Cell membrane</location>
        <topology evidence="1">Multi-pass membrane protein</topology>
    </subcellularLocation>
</comment>
<dbReference type="GO" id="GO:0005886">
    <property type="term" value="C:plasma membrane"/>
    <property type="evidence" value="ECO:0007669"/>
    <property type="project" value="UniProtKB-SubCell"/>
</dbReference>
<dbReference type="InterPro" id="IPR001851">
    <property type="entry name" value="ABC_transp_permease"/>
</dbReference>
<evidence type="ECO:0000313" key="7">
    <source>
        <dbReference type="EMBL" id="EWY37379.1"/>
    </source>
</evidence>
<dbReference type="AlphaFoldDB" id="W9GUB7"/>
<keyword evidence="3 6" id="KW-0812">Transmembrane</keyword>
<feature type="transmembrane region" description="Helical" evidence="6">
    <location>
        <begin position="254"/>
        <end position="277"/>
    </location>
</feature>
<evidence type="ECO:0000256" key="6">
    <source>
        <dbReference type="SAM" id="Phobius"/>
    </source>
</evidence>
<accession>W9GUB7</accession>
<feature type="transmembrane region" description="Helical" evidence="6">
    <location>
        <begin position="283"/>
        <end position="306"/>
    </location>
</feature>
<gene>
    <name evidence="7" type="ORF">N825_11905</name>
</gene>
<feature type="transmembrane region" description="Helical" evidence="6">
    <location>
        <begin position="35"/>
        <end position="58"/>
    </location>
</feature>
<keyword evidence="5 6" id="KW-0472">Membrane</keyword>
<feature type="transmembrane region" description="Helical" evidence="6">
    <location>
        <begin position="165"/>
        <end position="183"/>
    </location>
</feature>
<organism evidence="7 8">
    <name type="scientific">Skermanella stibiiresistens SB22</name>
    <dbReference type="NCBI Taxonomy" id="1385369"/>
    <lineage>
        <taxon>Bacteria</taxon>
        <taxon>Pseudomonadati</taxon>
        <taxon>Pseudomonadota</taxon>
        <taxon>Alphaproteobacteria</taxon>
        <taxon>Rhodospirillales</taxon>
        <taxon>Azospirillaceae</taxon>
        <taxon>Skermanella</taxon>
    </lineage>
</organism>
<keyword evidence="4 6" id="KW-1133">Transmembrane helix</keyword>
<dbReference type="EMBL" id="AVFL01000027">
    <property type="protein sequence ID" value="EWY37379.1"/>
    <property type="molecule type" value="Genomic_DNA"/>
</dbReference>
<name>W9GUB7_9PROT</name>
<evidence type="ECO:0000256" key="2">
    <source>
        <dbReference type="ARBA" id="ARBA00022475"/>
    </source>
</evidence>
<sequence>MVDETAPLPTRPLAPAGSPLAGLSLDALRGTAEAVLIPVGALVATAVVFGIFVALAGADPLETYELMYRGAFGTWFSWQNTLQRTAPLLLTALCVALPAQLGLVIIGGEGALVIGGMCSAAAGMAMMGAPPWLLLGVMALAGMAAGGAWIALAGALRQFRGVNETISSLLLAYIAIALMNHMVEGPLRDPASLNKPSTPPLGEANMIGSIPGLDVHWGLVFGLVACVASYVLMRRTTFGFGARMVGGNVRAARMAGLSVAKLGMITCFLAGAAAGLAGMVEVAAVHGSANGSLVAGYGYTGILIAFIARQNPLAVIPVALMFGGIAASGGLLQRRLDLPDATILVLQGIAFVMILASDTLYGRFRVFQPRG</sequence>
<feature type="transmembrane region" description="Helical" evidence="6">
    <location>
        <begin position="132"/>
        <end position="153"/>
    </location>
</feature>
<dbReference type="OrthoDB" id="9809785at2"/>
<feature type="transmembrane region" description="Helical" evidence="6">
    <location>
        <begin position="88"/>
        <end position="112"/>
    </location>
</feature>
<dbReference type="GO" id="GO:0022857">
    <property type="term" value="F:transmembrane transporter activity"/>
    <property type="evidence" value="ECO:0007669"/>
    <property type="project" value="InterPro"/>
</dbReference>
<dbReference type="Proteomes" id="UP000019486">
    <property type="component" value="Unassembled WGS sequence"/>
</dbReference>
<dbReference type="PANTHER" id="PTHR47089">
    <property type="entry name" value="ABC TRANSPORTER, PERMEASE PROTEIN"/>
    <property type="match status" value="1"/>
</dbReference>
<evidence type="ECO:0000256" key="3">
    <source>
        <dbReference type="ARBA" id="ARBA00022692"/>
    </source>
</evidence>
<evidence type="ECO:0000256" key="1">
    <source>
        <dbReference type="ARBA" id="ARBA00004651"/>
    </source>
</evidence>
<protein>
    <submittedName>
        <fullName evidence="7">ABC transporter permease</fullName>
    </submittedName>
</protein>
<comment type="caution">
    <text evidence="7">The sequence shown here is derived from an EMBL/GenBank/DDBJ whole genome shotgun (WGS) entry which is preliminary data.</text>
</comment>
<feature type="transmembrane region" description="Helical" evidence="6">
    <location>
        <begin position="344"/>
        <end position="361"/>
    </location>
</feature>
<dbReference type="RefSeq" id="WP_037459084.1">
    <property type="nucleotide sequence ID" value="NZ_AVFL01000027.1"/>
</dbReference>
<dbReference type="CDD" id="cd06580">
    <property type="entry name" value="TM_PBP1_transp_TpRbsC_like"/>
    <property type="match status" value="1"/>
</dbReference>
<dbReference type="PANTHER" id="PTHR47089:SF1">
    <property type="entry name" value="GUANOSINE ABC TRANSPORTER PERMEASE PROTEIN NUPP"/>
    <property type="match status" value="1"/>
</dbReference>
<dbReference type="STRING" id="1385369.N825_11905"/>
<keyword evidence="8" id="KW-1185">Reference proteome</keyword>
<evidence type="ECO:0000256" key="4">
    <source>
        <dbReference type="ARBA" id="ARBA00022989"/>
    </source>
</evidence>
<feature type="transmembrane region" description="Helical" evidence="6">
    <location>
        <begin position="215"/>
        <end position="233"/>
    </location>
</feature>
<dbReference type="PATRIC" id="fig|1385369.3.peg.5651"/>
<keyword evidence="2" id="KW-1003">Cell membrane</keyword>
<feature type="transmembrane region" description="Helical" evidence="6">
    <location>
        <begin position="313"/>
        <end position="332"/>
    </location>
</feature>
<proteinExistence type="predicted"/>
<dbReference type="Pfam" id="PF02653">
    <property type="entry name" value="BPD_transp_2"/>
    <property type="match status" value="1"/>
</dbReference>